<dbReference type="InterPro" id="IPR036116">
    <property type="entry name" value="FN3_sf"/>
</dbReference>
<name>A0ABT8RGT6_9BACT</name>
<dbReference type="Pfam" id="PF13585">
    <property type="entry name" value="CHU_C"/>
    <property type="match status" value="1"/>
</dbReference>
<gene>
    <name evidence="2" type="ORF">Q0590_33945</name>
</gene>
<dbReference type="SUPFAM" id="SSF82171">
    <property type="entry name" value="DPP6 N-terminal domain-like"/>
    <property type="match status" value="1"/>
</dbReference>
<reference evidence="2" key="1">
    <citation type="submission" date="2023-07" db="EMBL/GenBank/DDBJ databases">
        <title>The genome sequence of Rhodocytophaga aerolata KACC 12507.</title>
        <authorList>
            <person name="Zhang X."/>
        </authorList>
    </citation>
    <scope>NUCLEOTIDE SEQUENCE</scope>
    <source>
        <strain evidence="2">KACC 12507</strain>
    </source>
</reference>
<dbReference type="Gene3D" id="2.60.40.10">
    <property type="entry name" value="Immunoglobulins"/>
    <property type="match status" value="2"/>
</dbReference>
<dbReference type="EMBL" id="JAUKPO010000053">
    <property type="protein sequence ID" value="MDO1451327.1"/>
    <property type="molecule type" value="Genomic_DNA"/>
</dbReference>
<evidence type="ECO:0000259" key="1">
    <source>
        <dbReference type="Pfam" id="PF19408"/>
    </source>
</evidence>
<evidence type="ECO:0000313" key="2">
    <source>
        <dbReference type="EMBL" id="MDO1451327.1"/>
    </source>
</evidence>
<proteinExistence type="predicted"/>
<dbReference type="InterPro" id="IPR026341">
    <property type="entry name" value="T9SS_type_B"/>
</dbReference>
<protein>
    <submittedName>
        <fullName evidence="2">Gliding motility-associated C-terminal domain-containing protein</fullName>
    </submittedName>
</protein>
<evidence type="ECO:0000313" key="3">
    <source>
        <dbReference type="Proteomes" id="UP001168528"/>
    </source>
</evidence>
<dbReference type="SUPFAM" id="SSF49265">
    <property type="entry name" value="Fibronectin type III"/>
    <property type="match status" value="1"/>
</dbReference>
<feature type="domain" description="PKD-like" evidence="1">
    <location>
        <begin position="473"/>
        <end position="544"/>
    </location>
</feature>
<feature type="domain" description="PKD-like" evidence="1">
    <location>
        <begin position="562"/>
        <end position="614"/>
    </location>
</feature>
<dbReference type="Pfam" id="PF19408">
    <property type="entry name" value="PKD_6"/>
    <property type="match status" value="2"/>
</dbReference>
<accession>A0ABT8RGT6</accession>
<organism evidence="2 3">
    <name type="scientific">Rhodocytophaga aerolata</name>
    <dbReference type="NCBI Taxonomy" id="455078"/>
    <lineage>
        <taxon>Bacteria</taxon>
        <taxon>Pseudomonadati</taxon>
        <taxon>Bacteroidota</taxon>
        <taxon>Cytophagia</taxon>
        <taxon>Cytophagales</taxon>
        <taxon>Rhodocytophagaceae</taxon>
        <taxon>Rhodocytophaga</taxon>
    </lineage>
</organism>
<dbReference type="RefSeq" id="WP_302042126.1">
    <property type="nucleotide sequence ID" value="NZ_JAUKPO010000053.1"/>
</dbReference>
<sequence length="915" mass="101558">MNDGKYVKISKVFRLLMISLLHLYPSYAQKEANTWYFGSKAGISFDTNPPQALTNGQVSVYAGSSAISDKDGNLLFYAADDTVWNKNHQVMANGTGIMGHWSAYQGIVIVPRLGNGQQYYLFTSDAYENYGNRNGVRYSLIDMSRQGGLGEVVEKNKLLFAPGGENLTATGSCGCSKNDYFWVIADKQDGSGSVYAYAVSNGGISNPTLSLLPGIKEIMYLKLSPAGNRLAFAGTHQSKGQVFGIADFDALTGHISRTQFIGTYMGRFFPAAEFSPDGRLLYTTDEGELLYQYNLTLPDEASIADSRIRVGENVYAPQLAPDGKIYFPQNTTAPNSTIRNYLSVLDFPNKVGTASGFRKDAVYLAGRGVSVVLPNFPGNYFYRNDTLELYGSAGPDKTLCSGETVTLGAEPDESIHYQWEPAAHLSSTTIANPVFSYINQSQEPDTLTYLLKASNALCSRCDTVQVIVYPRPAPLPLTGSRSVCPGVEVVEYEVEKIPGYSYQWEVEGGQIASGQGTHIITVNWGPTNPAASVSVVPLNSYGCRCDKSRLPIYIQVALQTETPQGPDSICVNTRENIRYRISRTTGSLYTWGISGGVITSGQGSHQVNVSWHDTGLHKVWLQEKSITVDTICFGNSDTLSVRVFKDTTAVTINSVSTVIDKDTDIIVSWDANKFIRVSNPVSVYRRTYGTDSWVKAGEVTAAEQVFRDKGLLTDEQRYEYKLAAMNLCGEPVESPVHTTILLEGQAEDEKKELYLQWTTYVGWQEENIRYEVWRRLDEETTYTKIDAYHSTIGTYKTEAGSEGFVHHYRIKAVAPSGGYVSWSNEVDLEFTYEPYVPNVFTPNGDGANDTFEITYLELFNNNQLAVYNRWGTQVYDQSNYTGDWNGNNLPAGMYYYSFYAARLQKTYKGWIQILR</sequence>
<dbReference type="InterPro" id="IPR013783">
    <property type="entry name" value="Ig-like_fold"/>
</dbReference>
<keyword evidence="3" id="KW-1185">Reference proteome</keyword>
<dbReference type="InterPro" id="IPR045829">
    <property type="entry name" value="PKD_6"/>
</dbReference>
<comment type="caution">
    <text evidence="2">The sequence shown here is derived from an EMBL/GenBank/DDBJ whole genome shotgun (WGS) entry which is preliminary data.</text>
</comment>
<dbReference type="NCBIfam" id="TIGR04131">
    <property type="entry name" value="Bac_Flav_CTERM"/>
    <property type="match status" value="1"/>
</dbReference>
<dbReference type="Proteomes" id="UP001168528">
    <property type="component" value="Unassembled WGS sequence"/>
</dbReference>